<evidence type="ECO:0000313" key="4">
    <source>
        <dbReference type="Proteomes" id="UP001295423"/>
    </source>
</evidence>
<protein>
    <recommendedName>
        <fullName evidence="2">CCHC-type domain-containing protein</fullName>
    </recommendedName>
</protein>
<reference evidence="3" key="1">
    <citation type="submission" date="2023-08" db="EMBL/GenBank/DDBJ databases">
        <authorList>
            <person name="Audoor S."/>
            <person name="Bilcke G."/>
        </authorList>
    </citation>
    <scope>NUCLEOTIDE SEQUENCE</scope>
</reference>
<name>A0AAD2JMF8_9STRA</name>
<comment type="caution">
    <text evidence="3">The sequence shown here is derived from an EMBL/GenBank/DDBJ whole genome shotgun (WGS) entry which is preliminary data.</text>
</comment>
<dbReference type="AlphaFoldDB" id="A0AAD2JMF8"/>
<dbReference type="GO" id="GO:0003676">
    <property type="term" value="F:nucleic acid binding"/>
    <property type="evidence" value="ECO:0007669"/>
    <property type="project" value="InterPro"/>
</dbReference>
<keyword evidence="4" id="KW-1185">Reference proteome</keyword>
<keyword evidence="1" id="KW-0862">Zinc</keyword>
<dbReference type="InterPro" id="IPR001878">
    <property type="entry name" value="Znf_CCHC"/>
</dbReference>
<evidence type="ECO:0000313" key="3">
    <source>
        <dbReference type="EMBL" id="CAJ1964664.1"/>
    </source>
</evidence>
<dbReference type="PROSITE" id="PS50158">
    <property type="entry name" value="ZF_CCHC"/>
    <property type="match status" value="1"/>
</dbReference>
<organism evidence="3 4">
    <name type="scientific">Cylindrotheca closterium</name>
    <dbReference type="NCBI Taxonomy" id="2856"/>
    <lineage>
        <taxon>Eukaryota</taxon>
        <taxon>Sar</taxon>
        <taxon>Stramenopiles</taxon>
        <taxon>Ochrophyta</taxon>
        <taxon>Bacillariophyta</taxon>
        <taxon>Bacillariophyceae</taxon>
        <taxon>Bacillariophycidae</taxon>
        <taxon>Bacillariales</taxon>
        <taxon>Bacillariaceae</taxon>
        <taxon>Cylindrotheca</taxon>
    </lineage>
</organism>
<sequence>MLACMNAAKEALNIEEESEKTPSIRCWGCQKIGHSFRECPHKGDPGVISQFEKSLEDYRLKREQRRHKSDITSYKDSGYINQIIYETIQKIEHPETREDEQRTLLINLAKTITEHMGNNSGQKRKQRRTDPPLTFMTVRSFAATEQAQKLDFPVNKVLAVIHFPIGLNRGYTANLKGIYNTGGCCNIGEKAYHLAIAKQHPQLVKQVYNFPKIHCAPIKIGGIKDSVNIEAIIEYYIPFASEDGENHTLMFGLTEQLPVNTLLPF</sequence>
<dbReference type="GO" id="GO:0008270">
    <property type="term" value="F:zinc ion binding"/>
    <property type="evidence" value="ECO:0007669"/>
    <property type="project" value="UniProtKB-KW"/>
</dbReference>
<feature type="domain" description="CCHC-type" evidence="2">
    <location>
        <begin position="25"/>
        <end position="40"/>
    </location>
</feature>
<dbReference type="InterPro" id="IPR036875">
    <property type="entry name" value="Znf_CCHC_sf"/>
</dbReference>
<proteinExistence type="predicted"/>
<gene>
    <name evidence="3" type="ORF">CYCCA115_LOCUS20741</name>
</gene>
<keyword evidence="1" id="KW-0479">Metal-binding</keyword>
<evidence type="ECO:0000256" key="1">
    <source>
        <dbReference type="PROSITE-ProRule" id="PRU00047"/>
    </source>
</evidence>
<accession>A0AAD2JMF8</accession>
<dbReference type="SUPFAM" id="SSF57756">
    <property type="entry name" value="Retrovirus zinc finger-like domains"/>
    <property type="match status" value="1"/>
</dbReference>
<dbReference type="EMBL" id="CAKOGP040002194">
    <property type="protein sequence ID" value="CAJ1964664.1"/>
    <property type="molecule type" value="Genomic_DNA"/>
</dbReference>
<keyword evidence="1" id="KW-0863">Zinc-finger</keyword>
<dbReference type="Proteomes" id="UP001295423">
    <property type="component" value="Unassembled WGS sequence"/>
</dbReference>
<evidence type="ECO:0000259" key="2">
    <source>
        <dbReference type="PROSITE" id="PS50158"/>
    </source>
</evidence>